<dbReference type="EMBL" id="CM043021">
    <property type="protein sequence ID" value="KAI4458177.1"/>
    <property type="molecule type" value="Genomic_DNA"/>
</dbReference>
<reference evidence="1" key="1">
    <citation type="submission" date="2022-04" db="EMBL/GenBank/DDBJ databases">
        <title>Chromosome-scale genome assembly of Holotrichia oblita Faldermann.</title>
        <authorList>
            <person name="Rongchong L."/>
        </authorList>
    </citation>
    <scope>NUCLEOTIDE SEQUENCE</scope>
    <source>
        <strain evidence="1">81SQS9</strain>
    </source>
</reference>
<comment type="caution">
    <text evidence="1">The sequence shown here is derived from an EMBL/GenBank/DDBJ whole genome shotgun (WGS) entry which is preliminary data.</text>
</comment>
<organism evidence="1 2">
    <name type="scientific">Holotrichia oblita</name>
    <name type="common">Chafer beetle</name>
    <dbReference type="NCBI Taxonomy" id="644536"/>
    <lineage>
        <taxon>Eukaryota</taxon>
        <taxon>Metazoa</taxon>
        <taxon>Ecdysozoa</taxon>
        <taxon>Arthropoda</taxon>
        <taxon>Hexapoda</taxon>
        <taxon>Insecta</taxon>
        <taxon>Pterygota</taxon>
        <taxon>Neoptera</taxon>
        <taxon>Endopterygota</taxon>
        <taxon>Coleoptera</taxon>
        <taxon>Polyphaga</taxon>
        <taxon>Scarabaeiformia</taxon>
        <taxon>Scarabaeidae</taxon>
        <taxon>Melolonthinae</taxon>
        <taxon>Holotrichia</taxon>
    </lineage>
</organism>
<gene>
    <name evidence="1" type="ORF">MML48_7g00011663</name>
</gene>
<keyword evidence="2" id="KW-1185">Reference proteome</keyword>
<proteinExistence type="predicted"/>
<evidence type="ECO:0000313" key="2">
    <source>
        <dbReference type="Proteomes" id="UP001056778"/>
    </source>
</evidence>
<sequence>MPTKQDIEEEKKQGCKFCPEAVRRTLATMLDISLLKSPSFVLLSISGAFTMMGFYVPFMYLTERAEYRHMHPSFSMWLVSTIGIANTIGRVICGVLSSVPKVNTLAVNNVAMTIGGIATMASGLSSSDWYQFSYAVVFGLAICPLICAMINRWGYRIVAFTGGVLAALAFIASSFAPNIGILILTYGLLGGIGFGMLYMPSVIAIGFYFEKWRGVANSVSLCGSAVGSITIPIIISVSMKELIWRNKFRCFSGFTLFCAMCTLLYKPLQPLEIRIDQPPENVSDDESDDDIFPYKSVKNKLNNQTFQKMSTQASIYSIRRAGSPNAMSAFSFKSYASTTRSVFKGSRMSHDSEEGWFATCCNCENFKHTFKLLCCCCQRCGANPARPMYRDDILYAGSVANLKEYNDKSIMDPMDYHISMTRVASEKDLREDLKCCTICPTTVRRPLATIHTCQLFVTAMIFSLKPILIVELFGIEKLSNSFGILMMFYGMACLLGIPIGGLMHDMTNSYIVSFLFAGVSIILSGLLLSSVPSILHKEKKRAHRRRRKLEQLKSQAAHSSKHAADASTAPTQTN</sequence>
<protein>
    <submittedName>
        <fullName evidence="1">Monocarboxylate transporter</fullName>
    </submittedName>
</protein>
<name>A0ACB9SV03_HOLOL</name>
<evidence type="ECO:0000313" key="1">
    <source>
        <dbReference type="EMBL" id="KAI4458177.1"/>
    </source>
</evidence>
<dbReference type="Proteomes" id="UP001056778">
    <property type="component" value="Chromosome 7"/>
</dbReference>
<accession>A0ACB9SV03</accession>